<dbReference type="RefSeq" id="XP_044662453.1">
    <property type="nucleotide sequence ID" value="XM_044806518.1"/>
</dbReference>
<keyword evidence="1" id="KW-0560">Oxidoreductase</keyword>
<accession>A0A9P3CSF0</accession>
<comment type="similarity">
    <text evidence="2">Belongs to the asaB hydroxylase/desaturase family.</text>
</comment>
<dbReference type="PANTHER" id="PTHR34598">
    <property type="entry name" value="BLL6449 PROTEIN"/>
    <property type="match status" value="1"/>
</dbReference>
<dbReference type="PANTHER" id="PTHR34598:SF3">
    <property type="entry name" value="OXIDOREDUCTASE AN1597"/>
    <property type="match status" value="1"/>
</dbReference>
<dbReference type="OrthoDB" id="412788at2759"/>
<evidence type="ECO:0000256" key="2">
    <source>
        <dbReference type="ARBA" id="ARBA00023604"/>
    </source>
</evidence>
<evidence type="ECO:0000256" key="1">
    <source>
        <dbReference type="ARBA" id="ARBA00023002"/>
    </source>
</evidence>
<proteinExistence type="inferred from homology"/>
<protein>
    <recommendedName>
        <fullName evidence="5">CmcJ-like methyltransferase</fullName>
    </recommendedName>
</protein>
<evidence type="ECO:0000313" key="3">
    <source>
        <dbReference type="EMBL" id="GIZ47966.1"/>
    </source>
</evidence>
<gene>
    <name evidence="3" type="ORF">CKM354_001104100</name>
</gene>
<keyword evidence="4" id="KW-1185">Reference proteome</keyword>
<dbReference type="GeneID" id="68296616"/>
<dbReference type="Proteomes" id="UP000825890">
    <property type="component" value="Unassembled WGS sequence"/>
</dbReference>
<reference evidence="3 4" key="1">
    <citation type="submission" date="2021-01" db="EMBL/GenBank/DDBJ databases">
        <title>Cercospora kikuchii MAFF 305040 whole genome shotgun sequence.</title>
        <authorList>
            <person name="Kashiwa T."/>
            <person name="Suzuki T."/>
        </authorList>
    </citation>
    <scope>NUCLEOTIDE SEQUENCE [LARGE SCALE GENOMIC DNA]</scope>
    <source>
        <strain evidence="3 4">MAFF 305040</strain>
    </source>
</reference>
<name>A0A9P3CSF0_9PEZI</name>
<dbReference type="InterPro" id="IPR044053">
    <property type="entry name" value="AsaB-like"/>
</dbReference>
<evidence type="ECO:0000313" key="4">
    <source>
        <dbReference type="Proteomes" id="UP000825890"/>
    </source>
</evidence>
<evidence type="ECO:0008006" key="5">
    <source>
        <dbReference type="Google" id="ProtNLM"/>
    </source>
</evidence>
<sequence>MTLTSMFYLEPREIYAKEKPYFIFFPVDHIPGAVQTNLESSEHKDVSVADVREIDFRHTLDTSGFELVKYESAIPYEAFSDFQTINHKYFNEVEQFVRKRTGASWVQTIDCDIRRRAPEYPKIQFGDTDCQPLQSVHVDYTLAWGVEKAEDLKKRRGEVRKGRVQELTLWRPLCGPVRDWPLAICDYRSVDQTTDAMPVDQVYPHLLAEGINYYYNSQHRWYFASDMSPDEAWLLKIIDTDARLKGLAENCPHTAFDWHDAPIDRSPRESIEVRVVAFTADEDRRGNGHSV</sequence>
<dbReference type="GO" id="GO:0016491">
    <property type="term" value="F:oxidoreductase activity"/>
    <property type="evidence" value="ECO:0007669"/>
    <property type="project" value="UniProtKB-KW"/>
</dbReference>
<organism evidence="3 4">
    <name type="scientific">Cercospora kikuchii</name>
    <dbReference type="NCBI Taxonomy" id="84275"/>
    <lineage>
        <taxon>Eukaryota</taxon>
        <taxon>Fungi</taxon>
        <taxon>Dikarya</taxon>
        <taxon>Ascomycota</taxon>
        <taxon>Pezizomycotina</taxon>
        <taxon>Dothideomycetes</taxon>
        <taxon>Dothideomycetidae</taxon>
        <taxon>Mycosphaerellales</taxon>
        <taxon>Mycosphaerellaceae</taxon>
        <taxon>Cercospora</taxon>
    </lineage>
</organism>
<dbReference type="AlphaFoldDB" id="A0A9P3CSF0"/>
<dbReference type="NCBIfam" id="NF041278">
    <property type="entry name" value="CmcJ_NvfI_EfuI"/>
    <property type="match status" value="1"/>
</dbReference>
<comment type="caution">
    <text evidence="3">The sequence shown here is derived from an EMBL/GenBank/DDBJ whole genome shotgun (WGS) entry which is preliminary data.</text>
</comment>
<dbReference type="EMBL" id="BOLY01000007">
    <property type="protein sequence ID" value="GIZ47966.1"/>
    <property type="molecule type" value="Genomic_DNA"/>
</dbReference>